<dbReference type="Proteomes" id="UP001462640">
    <property type="component" value="Unassembled WGS sequence"/>
</dbReference>
<feature type="transmembrane region" description="Helical" evidence="8">
    <location>
        <begin position="32"/>
        <end position="52"/>
    </location>
</feature>
<proteinExistence type="inferred from homology"/>
<evidence type="ECO:0000259" key="9">
    <source>
        <dbReference type="Pfam" id="PF02554"/>
    </source>
</evidence>
<keyword evidence="4" id="KW-1003">Cell membrane</keyword>
<dbReference type="InterPro" id="IPR051605">
    <property type="entry name" value="CstA"/>
</dbReference>
<evidence type="ECO:0000256" key="4">
    <source>
        <dbReference type="ARBA" id="ARBA00022475"/>
    </source>
</evidence>
<evidence type="ECO:0000313" key="11">
    <source>
        <dbReference type="Proteomes" id="UP001462640"/>
    </source>
</evidence>
<evidence type="ECO:0000256" key="5">
    <source>
        <dbReference type="ARBA" id="ARBA00022692"/>
    </source>
</evidence>
<feature type="transmembrane region" description="Helical" evidence="8">
    <location>
        <begin position="573"/>
        <end position="594"/>
    </location>
</feature>
<dbReference type="EMBL" id="JBDPZC010000007">
    <property type="protein sequence ID" value="MEO3714344.1"/>
    <property type="molecule type" value="Genomic_DNA"/>
</dbReference>
<protein>
    <submittedName>
        <fullName evidence="10">Carbon starvation CstA family protein</fullName>
    </submittedName>
</protein>
<keyword evidence="7 8" id="KW-0472">Membrane</keyword>
<accession>A0ABV0GHD0</accession>
<dbReference type="Pfam" id="PF02554">
    <property type="entry name" value="CstA"/>
    <property type="match status" value="1"/>
</dbReference>
<keyword evidence="3" id="KW-0813">Transport</keyword>
<name>A0ABV0GHD0_9BURK</name>
<evidence type="ECO:0000256" key="6">
    <source>
        <dbReference type="ARBA" id="ARBA00022989"/>
    </source>
</evidence>
<feature type="transmembrane region" description="Helical" evidence="8">
    <location>
        <begin position="366"/>
        <end position="393"/>
    </location>
</feature>
<gene>
    <name evidence="10" type="ORF">ABDJ40_16385</name>
</gene>
<evidence type="ECO:0000256" key="3">
    <source>
        <dbReference type="ARBA" id="ARBA00022448"/>
    </source>
</evidence>
<feature type="transmembrane region" description="Helical" evidence="8">
    <location>
        <begin position="325"/>
        <end position="345"/>
    </location>
</feature>
<dbReference type="PANTHER" id="PTHR30252">
    <property type="entry name" value="INNER MEMBRANE PEPTIDE TRANSPORTER"/>
    <property type="match status" value="1"/>
</dbReference>
<keyword evidence="11" id="KW-1185">Reference proteome</keyword>
<feature type="transmembrane region" description="Helical" evidence="8">
    <location>
        <begin position="189"/>
        <end position="209"/>
    </location>
</feature>
<evidence type="ECO:0000256" key="7">
    <source>
        <dbReference type="ARBA" id="ARBA00023136"/>
    </source>
</evidence>
<feature type="transmembrane region" description="Helical" evidence="8">
    <location>
        <begin position="221"/>
        <end position="238"/>
    </location>
</feature>
<dbReference type="PANTHER" id="PTHR30252:SF3">
    <property type="entry name" value="PYRUVATE_PROTON SYMPORTER BTST"/>
    <property type="match status" value="1"/>
</dbReference>
<feature type="transmembrane region" description="Helical" evidence="8">
    <location>
        <begin position="640"/>
        <end position="660"/>
    </location>
</feature>
<evidence type="ECO:0000256" key="2">
    <source>
        <dbReference type="ARBA" id="ARBA00007755"/>
    </source>
</evidence>
<keyword evidence="6 8" id="KW-1133">Transmembrane helix</keyword>
<comment type="caution">
    <text evidence="10">The sequence shown here is derived from an EMBL/GenBank/DDBJ whole genome shotgun (WGS) entry which is preliminary data.</text>
</comment>
<evidence type="ECO:0000256" key="8">
    <source>
        <dbReference type="SAM" id="Phobius"/>
    </source>
</evidence>
<organism evidence="10 11">
    <name type="scientific">Roseateles flavus</name>
    <dbReference type="NCBI Taxonomy" id="3149041"/>
    <lineage>
        <taxon>Bacteria</taxon>
        <taxon>Pseudomonadati</taxon>
        <taxon>Pseudomonadota</taxon>
        <taxon>Betaproteobacteria</taxon>
        <taxon>Burkholderiales</taxon>
        <taxon>Sphaerotilaceae</taxon>
        <taxon>Roseateles</taxon>
    </lineage>
</organism>
<feature type="transmembrane region" description="Helical" evidence="8">
    <location>
        <begin position="160"/>
        <end position="183"/>
    </location>
</feature>
<feature type="domain" description="CstA N-terminal" evidence="9">
    <location>
        <begin position="34"/>
        <end position="591"/>
    </location>
</feature>
<comment type="subcellular location">
    <subcellularLocation>
        <location evidence="1">Cell membrane</location>
        <topology evidence="1">Multi-pass membrane protein</topology>
    </subcellularLocation>
</comment>
<feature type="transmembrane region" description="Helical" evidence="8">
    <location>
        <begin position="541"/>
        <end position="566"/>
    </location>
</feature>
<feature type="transmembrane region" description="Helical" evidence="8">
    <location>
        <begin position="510"/>
        <end position="529"/>
    </location>
</feature>
<comment type="similarity">
    <text evidence="2">Belongs to the peptide transporter carbon starvation (CstA) (TC 2.A.114) family.</text>
</comment>
<feature type="transmembrane region" description="Helical" evidence="8">
    <location>
        <begin position="117"/>
        <end position="139"/>
    </location>
</feature>
<dbReference type="InterPro" id="IPR003706">
    <property type="entry name" value="CstA_N"/>
</dbReference>
<sequence>MSSLRRHLAWAGVAVLGAAALAVVALSRGEAISALWVVVAAICVYLIGYRYYSLFIANTVLGLDGQRQTPAWKYNDGLDYVPTHKNVLYGHHFAAIAGAGPLVGPVLAAQMGYLPGLLWILAGVVFAGAVQDFIVLFISTRRDGRSLGELVKQEMGTVPGLIALFGAFMIMIIILAVLALIVVKALAESPWGTFTVAATIPVALFMGVYLRYLRPGRIGEVSLIGFVLLMASIIGGQWVHESPTLAPLFTHDGKTLTWLLIGYGFVAASIPVWLLLAPRDYLSTFLKIGTIVALAVGIVFVAPTLQMPAMTQFATGNGPVWAGDLFPFLFITIACGAVSGFHALISSGTTPKMLENETHARFIGYGGMLAESFVAVMALVAASCIEPGVYFAMNSPAALVGKTPEAVAATISTWGFVVTPEMLVQTAKDVGENTILARAGGAPTLAVGMAHILHQVVGGKAMMAFWYHFAILFEALFILTAVDAGTRAGRFMLQDLLGSFVPSLKRTDSLVANLLATGLCVAAWGYFLYQGVVDPLGGINTLWPLFGIANQMLAAVALMLGTVVLFKMKKDRYAWVTIVPSFWLLACTLTAGWLKIFSDDVRVGFLAHARKYADAVAAGQVLAPAKSLEAMQRVIFNDRLDAALCALFMGVVLSVLVYSIKSVLAARASRQPSTQEAPRVPLNPAAVASSHA</sequence>
<feature type="transmembrane region" description="Helical" evidence="8">
    <location>
        <begin position="465"/>
        <end position="489"/>
    </location>
</feature>
<feature type="transmembrane region" description="Helical" evidence="8">
    <location>
        <begin position="284"/>
        <end position="305"/>
    </location>
</feature>
<feature type="transmembrane region" description="Helical" evidence="8">
    <location>
        <begin position="258"/>
        <end position="277"/>
    </location>
</feature>
<dbReference type="RefSeq" id="WP_347611450.1">
    <property type="nucleotide sequence ID" value="NZ_JBDPZC010000007.1"/>
</dbReference>
<evidence type="ECO:0000313" key="10">
    <source>
        <dbReference type="EMBL" id="MEO3714344.1"/>
    </source>
</evidence>
<evidence type="ECO:0000256" key="1">
    <source>
        <dbReference type="ARBA" id="ARBA00004651"/>
    </source>
</evidence>
<keyword evidence="5 8" id="KW-0812">Transmembrane</keyword>
<feature type="transmembrane region" description="Helical" evidence="8">
    <location>
        <begin position="93"/>
        <end position="111"/>
    </location>
</feature>
<reference evidence="10 11" key="1">
    <citation type="submission" date="2024-05" db="EMBL/GenBank/DDBJ databases">
        <title>Roseateles sp. 2.12 16S ribosomal RNA gene Genome sequencing and assembly.</title>
        <authorList>
            <person name="Woo H."/>
        </authorList>
    </citation>
    <scope>NUCLEOTIDE SEQUENCE [LARGE SCALE GENOMIC DNA]</scope>
    <source>
        <strain evidence="10 11">2.12</strain>
    </source>
</reference>